<dbReference type="RefSeq" id="YP_006560387.1">
    <property type="nucleotide sequence ID" value="NC_018271.1"/>
</dbReference>
<dbReference type="Proteomes" id="UP000002820">
    <property type="component" value="Segment"/>
</dbReference>
<name>I6RT84_9CAUD</name>
<organism evidence="1 2">
    <name type="scientific">Nonlabens phage P12024S</name>
    <dbReference type="NCBI Taxonomy" id="1168478"/>
    <lineage>
        <taxon>Viruses</taxon>
        <taxon>Duplodnaviria</taxon>
        <taxon>Heunggongvirae</taxon>
        <taxon>Uroviricota</taxon>
        <taxon>Caudoviricetes</taxon>
        <taxon>Inhavirus</taxon>
        <taxon>Inhavirus P12024S</taxon>
    </lineage>
</organism>
<dbReference type="OrthoDB" id="30832at10239"/>
<evidence type="ECO:0000313" key="2">
    <source>
        <dbReference type="Proteomes" id="UP000002820"/>
    </source>
</evidence>
<keyword evidence="2" id="KW-1185">Reference proteome</keyword>
<sequence length="157" mass="17349">MKVFYDNDKRNISIEGVGVYFPNSTLEAIIEDGKVSVRNKNSLINIFHLAHTDIEKEDGSSSGSDINETVTYLNDEFNKSQPSGTEEFTGVLTTQVVNDDRIKAADIISVMPVTDVLVKEALIVTKVIDGSFIVIRFTIGSGIHVLTTALPFRWKVL</sequence>
<proteinExistence type="predicted"/>
<reference evidence="1 2" key="1">
    <citation type="journal article" date="2012" name="J. Virol.">
        <title>Complete Genome Sequences of Two Persicivirga Bacteriophages, P12024S and P12024L.</title>
        <authorList>
            <person name="Kang I."/>
            <person name="Jang H."/>
            <person name="Cho J.C."/>
        </authorList>
    </citation>
    <scope>NUCLEOTIDE SEQUENCE [LARGE SCALE GENOMIC DNA]</scope>
</reference>
<dbReference type="KEGG" id="vg:13405326"/>
<gene>
    <name evidence="1" type="ORF">P12024S_47</name>
</gene>
<protein>
    <submittedName>
        <fullName evidence="1">Uncharacterized protein</fullName>
    </submittedName>
</protein>
<dbReference type="GeneID" id="13405326"/>
<dbReference type="EMBL" id="JQ823122">
    <property type="protein sequence ID" value="AFM54708.1"/>
    <property type="molecule type" value="Genomic_DNA"/>
</dbReference>
<evidence type="ECO:0000313" key="1">
    <source>
        <dbReference type="EMBL" id="AFM54708.1"/>
    </source>
</evidence>
<accession>I6RT84</accession>